<dbReference type="InterPro" id="IPR000524">
    <property type="entry name" value="Tscrpt_reg_HTH_GntR"/>
</dbReference>
<keyword evidence="1" id="KW-0805">Transcription regulation</keyword>
<name>A0A644ZV67_9ZZZZ</name>
<dbReference type="InterPro" id="IPR036388">
    <property type="entry name" value="WH-like_DNA-bd_sf"/>
</dbReference>
<evidence type="ECO:0000256" key="1">
    <source>
        <dbReference type="ARBA" id="ARBA00023015"/>
    </source>
</evidence>
<comment type="caution">
    <text evidence="6">The sequence shown here is derived from an EMBL/GenBank/DDBJ whole genome shotgun (WGS) entry which is preliminary data.</text>
</comment>
<dbReference type="SUPFAM" id="SSF46785">
    <property type="entry name" value="Winged helix' DNA-binding domain"/>
    <property type="match status" value="1"/>
</dbReference>
<organism evidence="6">
    <name type="scientific">bioreactor metagenome</name>
    <dbReference type="NCBI Taxonomy" id="1076179"/>
    <lineage>
        <taxon>unclassified sequences</taxon>
        <taxon>metagenomes</taxon>
        <taxon>ecological metagenomes</taxon>
    </lineage>
</organism>
<dbReference type="CDD" id="cd07377">
    <property type="entry name" value="WHTH_GntR"/>
    <property type="match status" value="1"/>
</dbReference>
<evidence type="ECO:0000256" key="3">
    <source>
        <dbReference type="ARBA" id="ARBA00023163"/>
    </source>
</evidence>
<dbReference type="Gene3D" id="1.10.10.10">
    <property type="entry name" value="Winged helix-like DNA-binding domain superfamily/Winged helix DNA-binding domain"/>
    <property type="match status" value="1"/>
</dbReference>
<keyword evidence="2" id="KW-0238">DNA-binding</keyword>
<dbReference type="PROSITE" id="PS50949">
    <property type="entry name" value="HTH_GNTR"/>
    <property type="match status" value="1"/>
</dbReference>
<feature type="domain" description="HTH gntR-type" evidence="5">
    <location>
        <begin position="10"/>
        <end position="78"/>
    </location>
</feature>
<reference evidence="6" key="1">
    <citation type="submission" date="2019-08" db="EMBL/GenBank/DDBJ databases">
        <authorList>
            <person name="Kucharzyk K."/>
            <person name="Murdoch R.W."/>
            <person name="Higgins S."/>
            <person name="Loffler F."/>
        </authorList>
    </citation>
    <scope>NUCLEOTIDE SEQUENCE</scope>
</reference>
<proteinExistence type="predicted"/>
<dbReference type="Pfam" id="PF00392">
    <property type="entry name" value="GntR"/>
    <property type="match status" value="1"/>
</dbReference>
<gene>
    <name evidence="6" type="primary">ytrA_28</name>
    <name evidence="6" type="ORF">SDC9_91561</name>
</gene>
<evidence type="ECO:0000259" key="5">
    <source>
        <dbReference type="PROSITE" id="PS50949"/>
    </source>
</evidence>
<dbReference type="PANTHER" id="PTHR38445:SF7">
    <property type="entry name" value="GNTR-FAMILY TRANSCRIPTIONAL REGULATOR"/>
    <property type="match status" value="1"/>
</dbReference>
<sequence length="131" mass="14495">MITVDFKDRRPIYEQIASNIKLLISTGVLNGGDKLPSVRSLSLSLGINPNTIMRAYTELEREGIAQTVQGKGVFISEDVSSIKEKQREEIKSKLDQLVCEAEGSGISKQTLNQWLSVSPEGSEKNKNDNDK</sequence>
<dbReference type="AlphaFoldDB" id="A0A644ZV67"/>
<feature type="region of interest" description="Disordered" evidence="4">
    <location>
        <begin position="110"/>
        <end position="131"/>
    </location>
</feature>
<dbReference type="EMBL" id="VSSQ01010653">
    <property type="protein sequence ID" value="MPM44879.1"/>
    <property type="molecule type" value="Genomic_DNA"/>
</dbReference>
<dbReference type="GO" id="GO:0003700">
    <property type="term" value="F:DNA-binding transcription factor activity"/>
    <property type="evidence" value="ECO:0007669"/>
    <property type="project" value="InterPro"/>
</dbReference>
<dbReference type="GO" id="GO:0003677">
    <property type="term" value="F:DNA binding"/>
    <property type="evidence" value="ECO:0007669"/>
    <property type="project" value="UniProtKB-KW"/>
</dbReference>
<evidence type="ECO:0000256" key="2">
    <source>
        <dbReference type="ARBA" id="ARBA00023125"/>
    </source>
</evidence>
<dbReference type="SMART" id="SM00345">
    <property type="entry name" value="HTH_GNTR"/>
    <property type="match status" value="1"/>
</dbReference>
<dbReference type="PANTHER" id="PTHR38445">
    <property type="entry name" value="HTH-TYPE TRANSCRIPTIONAL REPRESSOR YTRA"/>
    <property type="match status" value="1"/>
</dbReference>
<evidence type="ECO:0000256" key="4">
    <source>
        <dbReference type="SAM" id="MobiDB-lite"/>
    </source>
</evidence>
<protein>
    <submittedName>
        <fullName evidence="6">HTH-type transcriptional repressor YtrA</fullName>
    </submittedName>
</protein>
<dbReference type="InterPro" id="IPR036390">
    <property type="entry name" value="WH_DNA-bd_sf"/>
</dbReference>
<feature type="compositionally biased region" description="Basic and acidic residues" evidence="4">
    <location>
        <begin position="121"/>
        <end position="131"/>
    </location>
</feature>
<evidence type="ECO:0000313" key="6">
    <source>
        <dbReference type="EMBL" id="MPM44879.1"/>
    </source>
</evidence>
<accession>A0A644ZV67</accession>
<keyword evidence="3" id="KW-0804">Transcription</keyword>